<name>A0A8X6IYM7_TRICU</name>
<sequence length="164" mass="17934">MSDVCVTDLDRRPSEDMDADADDEDDSDREDRQPLDLEGSIVVGGALHRRGSVCSCETTSSSGSSCSCQESGCDHSSLSCSSSRSTRGYTPTRDSVGSVVDDSLPYPSFRPVTLFCLSQTSHPRDWCLKMVNNPYPFVLVDLKLLLLLTSFFHKVGCFTSILCD</sequence>
<dbReference type="AlphaFoldDB" id="A0A8X6IYM7"/>
<dbReference type="Proteomes" id="UP000887116">
    <property type="component" value="Unassembled WGS sequence"/>
</dbReference>
<keyword evidence="3" id="KW-1185">Reference proteome</keyword>
<dbReference type="OrthoDB" id="6436738at2759"/>
<reference evidence="2" key="1">
    <citation type="submission" date="2020-07" db="EMBL/GenBank/DDBJ databases">
        <title>Multicomponent nature underlies the extraordinary mechanical properties of spider dragline silk.</title>
        <authorList>
            <person name="Kono N."/>
            <person name="Nakamura H."/>
            <person name="Mori M."/>
            <person name="Yoshida Y."/>
            <person name="Ohtoshi R."/>
            <person name="Malay A.D."/>
            <person name="Moran D.A.P."/>
            <person name="Tomita M."/>
            <person name="Numata K."/>
            <person name="Arakawa K."/>
        </authorList>
    </citation>
    <scope>NUCLEOTIDE SEQUENCE</scope>
</reference>
<feature type="region of interest" description="Disordered" evidence="1">
    <location>
        <begin position="1"/>
        <end position="39"/>
    </location>
</feature>
<proteinExistence type="predicted"/>
<comment type="caution">
    <text evidence="2">The sequence shown here is derived from an EMBL/GenBank/DDBJ whole genome shotgun (WGS) entry which is preliminary data.</text>
</comment>
<evidence type="ECO:0000313" key="3">
    <source>
        <dbReference type="Proteomes" id="UP000887116"/>
    </source>
</evidence>
<feature type="compositionally biased region" description="Polar residues" evidence="1">
    <location>
        <begin position="86"/>
        <end position="95"/>
    </location>
</feature>
<organism evidence="2 3">
    <name type="scientific">Trichonephila clavata</name>
    <name type="common">Joro spider</name>
    <name type="synonym">Nephila clavata</name>
    <dbReference type="NCBI Taxonomy" id="2740835"/>
    <lineage>
        <taxon>Eukaryota</taxon>
        <taxon>Metazoa</taxon>
        <taxon>Ecdysozoa</taxon>
        <taxon>Arthropoda</taxon>
        <taxon>Chelicerata</taxon>
        <taxon>Arachnida</taxon>
        <taxon>Araneae</taxon>
        <taxon>Araneomorphae</taxon>
        <taxon>Entelegynae</taxon>
        <taxon>Araneoidea</taxon>
        <taxon>Nephilidae</taxon>
        <taxon>Trichonephila</taxon>
    </lineage>
</organism>
<gene>
    <name evidence="2" type="ORF">TNCT_150711</name>
</gene>
<feature type="region of interest" description="Disordered" evidence="1">
    <location>
        <begin position="60"/>
        <end position="96"/>
    </location>
</feature>
<evidence type="ECO:0000256" key="1">
    <source>
        <dbReference type="SAM" id="MobiDB-lite"/>
    </source>
</evidence>
<dbReference type="EMBL" id="BMAO01009431">
    <property type="protein sequence ID" value="GFR30874.1"/>
    <property type="molecule type" value="Genomic_DNA"/>
</dbReference>
<feature type="compositionally biased region" description="Low complexity" evidence="1">
    <location>
        <begin position="60"/>
        <end position="85"/>
    </location>
</feature>
<evidence type="ECO:0000313" key="2">
    <source>
        <dbReference type="EMBL" id="GFR30874.1"/>
    </source>
</evidence>
<accession>A0A8X6IYM7</accession>
<feature type="compositionally biased region" description="Acidic residues" evidence="1">
    <location>
        <begin position="16"/>
        <end position="28"/>
    </location>
</feature>
<protein>
    <submittedName>
        <fullName evidence="2">Uncharacterized protein</fullName>
    </submittedName>
</protein>